<feature type="compositionally biased region" description="Polar residues" evidence="10">
    <location>
        <begin position="791"/>
        <end position="805"/>
    </location>
</feature>
<feature type="region of interest" description="Disordered" evidence="10">
    <location>
        <begin position="782"/>
        <end position="808"/>
    </location>
</feature>
<feature type="region of interest" description="Disordered" evidence="10">
    <location>
        <begin position="142"/>
        <end position="164"/>
    </location>
</feature>
<keyword evidence="6" id="KW-0653">Protein transport</keyword>
<keyword evidence="5" id="KW-0509">mRNA transport</keyword>
<dbReference type="InterPro" id="IPR025574">
    <property type="entry name" value="Nucleoporin_FG_rpt"/>
</dbReference>
<feature type="compositionally biased region" description="Gly residues" evidence="10">
    <location>
        <begin position="1"/>
        <end position="10"/>
    </location>
</feature>
<dbReference type="PANTHER" id="PTHR23198:SF6">
    <property type="entry name" value="NUCLEAR PORE COMPLEX PROTEIN NUP98-NUP96"/>
    <property type="match status" value="1"/>
</dbReference>
<dbReference type="Pfam" id="PF04096">
    <property type="entry name" value="Nucleoporin2"/>
    <property type="match status" value="1"/>
</dbReference>
<feature type="region of interest" description="Disordered" evidence="10">
    <location>
        <begin position="717"/>
        <end position="737"/>
    </location>
</feature>
<evidence type="ECO:0000259" key="11">
    <source>
        <dbReference type="PROSITE" id="PS51434"/>
    </source>
</evidence>
<organism evidence="12 13">
    <name type="scientific">Ceratocystis pirilliformis</name>
    <dbReference type="NCBI Taxonomy" id="259994"/>
    <lineage>
        <taxon>Eukaryota</taxon>
        <taxon>Fungi</taxon>
        <taxon>Dikarya</taxon>
        <taxon>Ascomycota</taxon>
        <taxon>Pezizomycotina</taxon>
        <taxon>Sordariomycetes</taxon>
        <taxon>Hypocreomycetidae</taxon>
        <taxon>Microascales</taxon>
        <taxon>Ceratocystidaceae</taxon>
        <taxon>Ceratocystis</taxon>
    </lineage>
</organism>
<evidence type="ECO:0000256" key="1">
    <source>
        <dbReference type="ARBA" id="ARBA00004567"/>
    </source>
</evidence>
<protein>
    <recommendedName>
        <fullName evidence="11">Peptidase S59 domain-containing protein</fullName>
    </recommendedName>
</protein>
<gene>
    <name evidence="12" type="ORF">Cpir12675_001336</name>
</gene>
<evidence type="ECO:0000256" key="2">
    <source>
        <dbReference type="ARBA" id="ARBA00008926"/>
    </source>
</evidence>
<evidence type="ECO:0000256" key="5">
    <source>
        <dbReference type="ARBA" id="ARBA00022816"/>
    </source>
</evidence>
<dbReference type="Gene3D" id="1.10.10.2360">
    <property type="match status" value="1"/>
</dbReference>
<dbReference type="InterPro" id="IPR037665">
    <property type="entry name" value="Nucleoporin_S59-like"/>
</dbReference>
<comment type="similarity">
    <text evidence="2">Belongs to the nucleoporin GLFG family.</text>
</comment>
<evidence type="ECO:0000256" key="8">
    <source>
        <dbReference type="ARBA" id="ARBA00023132"/>
    </source>
</evidence>
<evidence type="ECO:0000256" key="4">
    <source>
        <dbReference type="ARBA" id="ARBA00022813"/>
    </source>
</evidence>
<feature type="region of interest" description="Disordered" evidence="10">
    <location>
        <begin position="1173"/>
        <end position="1193"/>
    </location>
</feature>
<keyword evidence="4" id="KW-0068">Autocatalytic cleavage</keyword>
<dbReference type="EMBL" id="JAWDJO010000020">
    <property type="protein sequence ID" value="KAL1899658.1"/>
    <property type="molecule type" value="Genomic_DNA"/>
</dbReference>
<feature type="compositionally biased region" description="Polar residues" evidence="10">
    <location>
        <begin position="370"/>
        <end position="383"/>
    </location>
</feature>
<comment type="caution">
    <text evidence="12">The sequence shown here is derived from an EMBL/GenBank/DDBJ whole genome shotgun (WGS) entry which is preliminary data.</text>
</comment>
<evidence type="ECO:0000313" key="12">
    <source>
        <dbReference type="EMBL" id="KAL1899658.1"/>
    </source>
</evidence>
<feature type="compositionally biased region" description="Low complexity" evidence="10">
    <location>
        <begin position="64"/>
        <end position="86"/>
    </location>
</feature>
<sequence>MSFGGFGGFGQSNNNNQSSGGFGFGTNTNNTSTPGGFGSTNTTSAFGANKSTFGTPASGGGLFGSSNNNNNNNTNNNTTTSGNAFGAFGGNNNTTATSGFGSSSGNSLFSANKPATTGTGFGSTSAGGGLFGGGGTNTSSGFGAVNNPGIGNAGDPPGTNTIPFQAYQEKEGGSSTTTNSFQNILFQDAYKKWSADELRLVDYAQGRRFGNASGGGAFGVNAFGSGTSAFGTSNNTNQTQTPAFGSSISGGGLFGANNTTITTNSTGFGTNNNNTTSAFGSGGGMFGAKPAGTGGLFGGASTTNTPSGGLFGNSNAASSGTPSNAFGSNTGSAFGQTNTPAAGGGLFGNNAAKPATNAFGSAFGSNNATGTTPGAFGQSNTATPGAFGQTNTGTAGGGLFGGATPAANTGAGLFGNNNTTAAASTNAFGATNTTSTTGGGLFCNSNAAKPGGLFGAAQTTTPATGGGLFGNNAANNATTTTNAFGAVNNANSGNTGGGLFGAAKPPTSGGLFGNNAPAATAGGGVFGNAGAANTTTQATGGLFGAAGQTQQKPSLFGQTQTAGTGAFGIQNSQAGGSLFGGAQAGSSLLGQSNLTGNQNVGTGAQGLNASINDVSAYGNASLFAGLSSGEVSNPGPLATPLSTKGKAKKSNVLPMYKLNPASSSRYATPQKRGFGFSYSTYGTPSSPASISGTPSGLGRSLLATSLSRGLSRSLSTNSLRRTYGGEEGSSGTSNGLATNSILTPGAFSSSTTSWYHGGSGSLNSGNKKLIINRDVRSDLFSTPSKDKPLIESSSNPAPVASGSTRKLSKRVSFETNGGVNSDKEEVLSAPKSRVSALANSERGIKASVSMPSLHDSVKGNELAIVHEEEIGSPVPPTPSTGKDSLPGQYWMSPSMKELSSMNRLQRQSVVDFTVGRENVGQVQFKVPVDLSNIDIDDIVDNIVILETRSATVYPIAEKKPPMGRGLNVPARITLEQSWPRGKRDTSDEKRIAKHVDRLRRIVDTEFEEYDSTSGVWVFSVEHFTTYGLDDEDESDADATEFSESTETVLAAPKNQVDLDGECSISPSSDSFGSDPDDTFDFRNKRLALPGTFDSVAATNTRPRVESHLQSFLGVSSVGSGPNQIMLSVEDSDLGDEYAASDGEDMASLTTGKHHAAEHFEDYSSVSWEVMEEDMNNDESEDDDLGDDEEAPGGGVLRARMRALKMSAGPVRVEVTDGDDWMDMLKKTVSPVKRCRAQFRDGNAELMPMDLAAQSGVVDSGEEEHELLGIIGEGRGFATTIDLMNSLFERPSSEKPSSKPKPQPQPRGFVQWPFDRQPKVSNAPTNIPTTTRVRWGPDGTMVMATRPAQKSLQPMNLDDNSIFSIQNRRLPDELSGVRLGRLSAGRAAHLLDNHMRHTKVNILNGVPKASLDIPSLKTMFQDRNTSDTGAAHEKLVWDLASILFDPIQDESFRDRKDKLSAFWTDLVASSCATEAAFSKSLEMKAVASLAGHRVQEACKHLLDGKNFHLATLVSLIGTDETLKNDMRDQLSGWRDAMMLSELSEPIRAIYEMIAGNVCVCEGIKGVPPQDRIESFIISTKFSLDWMQAFGLRLWYATSPNDSLAVAVRKFHDDISQGLEPLPMPWFIKQAIAPLWDDKARDQRQDLLWGLLKLYAGVDIGLECVICPENSQMSPLDWRLSWQLGQALSSVTDLSFGANSETQADSATLSFASQLINEGSWLQVVFVLLHLHNPDSRSKAIRDQLAQNAGSIGIESDDTFITLTQVFKISAAWVWESQALYMRSVMHDAPAEVHCLLRAGALVEAHQRFTEEVAPLAIIERDYKLLSSLLAEFEDRHDTIPNWSLGGDVYQDFLSIITIETKKENVPISLLTKMLSTLPAMQEASVNQDALVTAAVSEMSSILARIVTEVSQDSLLHRVLSIPLTEDGHLKYSIDLSIAYYKGIMTR</sequence>
<feature type="compositionally biased region" description="Polar residues" evidence="10">
    <location>
        <begin position="1318"/>
        <end position="1331"/>
    </location>
</feature>
<name>A0ABR3ZG14_9PEZI</name>
<evidence type="ECO:0000313" key="13">
    <source>
        <dbReference type="Proteomes" id="UP001583280"/>
    </source>
</evidence>
<feature type="compositionally biased region" description="Acidic residues" evidence="10">
    <location>
        <begin position="1173"/>
        <end position="1190"/>
    </location>
</feature>
<comment type="subcellular location">
    <subcellularLocation>
        <location evidence="1">Nucleus</location>
        <location evidence="1">Nuclear pore complex</location>
    </subcellularLocation>
</comment>
<evidence type="ECO:0000256" key="7">
    <source>
        <dbReference type="ARBA" id="ARBA00023010"/>
    </source>
</evidence>
<dbReference type="SUPFAM" id="SSF82215">
    <property type="entry name" value="C-terminal autoproteolytic domain of nucleoporin nup98"/>
    <property type="match status" value="1"/>
</dbReference>
<keyword evidence="8" id="KW-0906">Nuclear pore complex</keyword>
<keyword evidence="13" id="KW-1185">Reference proteome</keyword>
<feature type="region of interest" description="Disordered" evidence="10">
    <location>
        <begin position="1288"/>
        <end position="1337"/>
    </location>
</feature>
<dbReference type="Proteomes" id="UP001583280">
    <property type="component" value="Unassembled WGS sequence"/>
</dbReference>
<dbReference type="PROSITE" id="PS51434">
    <property type="entry name" value="NUP_C"/>
    <property type="match status" value="1"/>
</dbReference>
<proteinExistence type="inferred from homology"/>
<dbReference type="InterPro" id="IPR007230">
    <property type="entry name" value="Nup98_auto-Pept-S59_dom"/>
</dbReference>
<evidence type="ECO:0000256" key="9">
    <source>
        <dbReference type="ARBA" id="ARBA00023242"/>
    </source>
</evidence>
<evidence type="ECO:0000256" key="6">
    <source>
        <dbReference type="ARBA" id="ARBA00022927"/>
    </source>
</evidence>
<dbReference type="PANTHER" id="PTHR23198">
    <property type="entry name" value="NUCLEOPORIN"/>
    <property type="match status" value="1"/>
</dbReference>
<feature type="compositionally biased region" description="Low complexity" evidence="10">
    <location>
        <begin position="11"/>
        <end position="43"/>
    </location>
</feature>
<dbReference type="Gene3D" id="1.25.40.690">
    <property type="match status" value="1"/>
</dbReference>
<dbReference type="Pfam" id="PF12110">
    <property type="entry name" value="Nup96"/>
    <property type="match status" value="1"/>
</dbReference>
<feature type="region of interest" description="Disordered" evidence="10">
    <location>
        <begin position="58"/>
        <end position="86"/>
    </location>
</feature>
<keyword evidence="9" id="KW-0539">Nucleus</keyword>
<accession>A0ABR3ZG14</accession>
<evidence type="ECO:0000256" key="10">
    <source>
        <dbReference type="SAM" id="MobiDB-lite"/>
    </source>
</evidence>
<evidence type="ECO:0000256" key="3">
    <source>
        <dbReference type="ARBA" id="ARBA00022448"/>
    </source>
</evidence>
<dbReference type="InterPro" id="IPR021967">
    <property type="entry name" value="Nup98_C"/>
</dbReference>
<dbReference type="Gene3D" id="3.30.1610.10">
    <property type="entry name" value="Peptidase S59, nucleoporin"/>
    <property type="match status" value="1"/>
</dbReference>
<keyword evidence="7" id="KW-0811">Translocation</keyword>
<dbReference type="Pfam" id="PF13634">
    <property type="entry name" value="Nucleoporin_FG"/>
    <property type="match status" value="4"/>
</dbReference>
<dbReference type="InterPro" id="IPR036903">
    <property type="entry name" value="Nup98_auto-Pept-S59_dom_sf"/>
</dbReference>
<feature type="region of interest" description="Disordered" evidence="10">
    <location>
        <begin position="1"/>
        <end position="43"/>
    </location>
</feature>
<feature type="region of interest" description="Disordered" evidence="10">
    <location>
        <begin position="370"/>
        <end position="390"/>
    </location>
</feature>
<keyword evidence="3" id="KW-0813">Transport</keyword>
<feature type="domain" description="Peptidase S59" evidence="11">
    <location>
        <begin position="886"/>
        <end position="1023"/>
    </location>
</feature>
<reference evidence="12 13" key="1">
    <citation type="journal article" date="2024" name="IMA Fungus">
        <title>IMA Genome - F19 : A genome assembly and annotation guide to empower mycologists, including annotated draft genome sequences of Ceratocystis pirilliformis, Diaporthe australafricana, Fusarium ophioides, Paecilomyces lecythidis, and Sporothrix stenoceras.</title>
        <authorList>
            <person name="Aylward J."/>
            <person name="Wilson A.M."/>
            <person name="Visagie C.M."/>
            <person name="Spraker J."/>
            <person name="Barnes I."/>
            <person name="Buitendag C."/>
            <person name="Ceriani C."/>
            <person name="Del Mar Angel L."/>
            <person name="du Plessis D."/>
            <person name="Fuchs T."/>
            <person name="Gasser K."/>
            <person name="Kramer D."/>
            <person name="Li W."/>
            <person name="Munsamy K."/>
            <person name="Piso A."/>
            <person name="Price J.L."/>
            <person name="Sonnekus B."/>
            <person name="Thomas C."/>
            <person name="van der Nest A."/>
            <person name="van Dijk A."/>
            <person name="van Heerden A."/>
            <person name="van Vuuren N."/>
            <person name="Yilmaz N."/>
            <person name="Duong T.A."/>
            <person name="van der Merwe N.A."/>
            <person name="Wingfield M.J."/>
            <person name="Wingfield B.D."/>
        </authorList>
    </citation>
    <scope>NUCLEOTIDE SEQUENCE [LARGE SCALE GENOMIC DNA]</scope>
    <source>
        <strain evidence="12 13">CMW 12675</strain>
    </source>
</reference>